<dbReference type="PANTHER" id="PTHR31845">
    <property type="entry name" value="FINGER DOMAIN PROTEIN, PUTATIVE-RELATED"/>
    <property type="match status" value="1"/>
</dbReference>
<proteinExistence type="predicted"/>
<comment type="subcellular location">
    <subcellularLocation>
        <location evidence="1">Nucleus</location>
    </subcellularLocation>
</comment>
<keyword evidence="2" id="KW-0805">Transcription regulation</keyword>
<dbReference type="EMBL" id="OZ022407">
    <property type="protein sequence ID" value="CAK9438837.1"/>
    <property type="molecule type" value="Genomic_DNA"/>
</dbReference>
<evidence type="ECO:0000256" key="1">
    <source>
        <dbReference type="ARBA" id="ARBA00004123"/>
    </source>
</evidence>
<evidence type="ECO:0000256" key="4">
    <source>
        <dbReference type="ARBA" id="ARBA00023163"/>
    </source>
</evidence>
<evidence type="ECO:0000256" key="2">
    <source>
        <dbReference type="ARBA" id="ARBA00023015"/>
    </source>
</evidence>
<keyword evidence="4" id="KW-0804">Transcription</keyword>
<feature type="region of interest" description="Disordered" evidence="6">
    <location>
        <begin position="203"/>
        <end position="225"/>
    </location>
</feature>
<evidence type="ECO:0000313" key="9">
    <source>
        <dbReference type="Proteomes" id="UP001497383"/>
    </source>
</evidence>
<dbReference type="InterPro" id="IPR036864">
    <property type="entry name" value="Zn2-C6_fun-type_DNA-bd_sf"/>
</dbReference>
<dbReference type="Gene3D" id="4.10.240.10">
    <property type="entry name" value="Zn(2)-C6 fungal-type DNA-binding domain"/>
    <property type="match status" value="1"/>
</dbReference>
<accession>A0ABP0ZRH1</accession>
<keyword evidence="3" id="KW-0238">DNA-binding</keyword>
<sequence>MSSSAVNNNDSSITPSPVSPVSVKTRNKAANGKQDKHSDSFESDDDDEHSPNGSDSANKKAKITRRSVACKSCHSLKVKCTPSDAKDPSAPCVRCLSANRKCEIDLNQTRKRRKKAEILEARKKEAERIKEESSPTPVAAPSPLSMPTFRNPTMPSVPSNLNPASFSPPPYIHPQLPSPVFESNKDQEIVQLKQRVRALEQQLSRGRMSGSQQFGSESSMDSPPFISKQDLEQEIGILAESSSKLTYLTQELNSLADKRARLLRNTVLPDSVSKGLLSLGEAEHRLKLYRERIFAFLPLVEIPADLNADQLRMQQPFLFNAVMSASNTVNPTSVPSDQALALDNEAIRSVCDEVMVVGTKSVELIKSILVLSLYYNSPEMFRQRRYHLLNTVCVSLLHDLGIVARPMYSFTDGAVKQDLEQKTNEEYRSLVLIIYFNTVSICLILRRSIYIKWTSYVEECCAMLENSQFEKYRKLALFARINAALEKIHHIIHSSDMDDRRTSTSSYIIAELHHTLTELRKRIKDDDHAFSSYYYSVEAYLHEPNLNHIFNQESTKLSARSVKAISCCTKFCLAALNEYTKLSLDQVAQMPLAFGSRVMYTGGMLLRLRYLVMSLPSHIDKEMVPRDAVVTIQRVVRLVEQAHVQHPDNHLLKKTRLVMQLFTQTYATQIEELLYKNNETPQNLKPVNMEKPLDLLSFAAYQQSNHPPKTPQEEQAFKDLRPPKEEQFFRETRLPSISLESQNMYNTINDEFWSNLISTDADQINFISTNEVNDEIFFN</sequence>
<dbReference type="PANTHER" id="PTHR31845:SF10">
    <property type="entry name" value="ZN(II)2CYS6 TRANSCRIPTION FACTOR (EUROFUNG)"/>
    <property type="match status" value="1"/>
</dbReference>
<feature type="region of interest" description="Disordered" evidence="6">
    <location>
        <begin position="121"/>
        <end position="144"/>
    </location>
</feature>
<reference evidence="8 9" key="1">
    <citation type="submission" date="2024-03" db="EMBL/GenBank/DDBJ databases">
        <authorList>
            <person name="Brejova B."/>
        </authorList>
    </citation>
    <scope>NUCLEOTIDE SEQUENCE [LARGE SCALE GENOMIC DNA]</scope>
    <source>
        <strain evidence="8 9">CBS 14171</strain>
    </source>
</reference>
<protein>
    <recommendedName>
        <fullName evidence="7">Zn(2)-C6 fungal-type domain-containing protein</fullName>
    </recommendedName>
</protein>
<keyword evidence="9" id="KW-1185">Reference proteome</keyword>
<name>A0ABP0ZRH1_9ASCO</name>
<dbReference type="InterPro" id="IPR001138">
    <property type="entry name" value="Zn2Cys6_DnaBD"/>
</dbReference>
<feature type="compositionally biased region" description="Polar residues" evidence="6">
    <location>
        <begin position="203"/>
        <end position="221"/>
    </location>
</feature>
<evidence type="ECO:0000259" key="7">
    <source>
        <dbReference type="PROSITE" id="PS50048"/>
    </source>
</evidence>
<keyword evidence="5" id="KW-0539">Nucleus</keyword>
<dbReference type="GeneID" id="92208257"/>
<evidence type="ECO:0000313" key="8">
    <source>
        <dbReference type="EMBL" id="CAK9438837.1"/>
    </source>
</evidence>
<evidence type="ECO:0000256" key="3">
    <source>
        <dbReference type="ARBA" id="ARBA00023125"/>
    </source>
</evidence>
<dbReference type="Proteomes" id="UP001497383">
    <property type="component" value="Chromosome 3"/>
</dbReference>
<dbReference type="SMART" id="SM00066">
    <property type="entry name" value="GAL4"/>
    <property type="match status" value="1"/>
</dbReference>
<dbReference type="PROSITE" id="PS50048">
    <property type="entry name" value="ZN2_CY6_FUNGAL_2"/>
    <property type="match status" value="1"/>
</dbReference>
<feature type="compositionally biased region" description="Basic and acidic residues" evidence="6">
    <location>
        <begin position="121"/>
        <end position="133"/>
    </location>
</feature>
<dbReference type="CDD" id="cd00067">
    <property type="entry name" value="GAL4"/>
    <property type="match status" value="1"/>
</dbReference>
<dbReference type="PROSITE" id="PS00463">
    <property type="entry name" value="ZN2_CY6_FUNGAL_1"/>
    <property type="match status" value="1"/>
</dbReference>
<gene>
    <name evidence="8" type="ORF">LODBEIA_P30610</name>
</gene>
<dbReference type="InterPro" id="IPR051089">
    <property type="entry name" value="prtT"/>
</dbReference>
<evidence type="ECO:0000256" key="5">
    <source>
        <dbReference type="ARBA" id="ARBA00023242"/>
    </source>
</evidence>
<feature type="region of interest" description="Disordered" evidence="6">
    <location>
        <begin position="1"/>
        <end position="70"/>
    </location>
</feature>
<feature type="domain" description="Zn(2)-C6 fungal-type" evidence="7">
    <location>
        <begin position="69"/>
        <end position="104"/>
    </location>
</feature>
<evidence type="ECO:0000256" key="6">
    <source>
        <dbReference type="SAM" id="MobiDB-lite"/>
    </source>
</evidence>
<dbReference type="SUPFAM" id="SSF57701">
    <property type="entry name" value="Zn2/Cys6 DNA-binding domain"/>
    <property type="match status" value="1"/>
</dbReference>
<dbReference type="RefSeq" id="XP_066829999.1">
    <property type="nucleotide sequence ID" value="XM_066973130.1"/>
</dbReference>
<feature type="compositionally biased region" description="Polar residues" evidence="6">
    <location>
        <begin position="1"/>
        <end position="14"/>
    </location>
</feature>
<organism evidence="8 9">
    <name type="scientific">Lodderomyces beijingensis</name>
    <dbReference type="NCBI Taxonomy" id="1775926"/>
    <lineage>
        <taxon>Eukaryota</taxon>
        <taxon>Fungi</taxon>
        <taxon>Dikarya</taxon>
        <taxon>Ascomycota</taxon>
        <taxon>Saccharomycotina</taxon>
        <taxon>Pichiomycetes</taxon>
        <taxon>Debaryomycetaceae</taxon>
        <taxon>Candida/Lodderomyces clade</taxon>
        <taxon>Lodderomyces</taxon>
    </lineage>
</organism>